<evidence type="ECO:0000313" key="1">
    <source>
        <dbReference type="EMBL" id="PVH28145.1"/>
    </source>
</evidence>
<evidence type="ECO:0008006" key="3">
    <source>
        <dbReference type="Google" id="ProtNLM"/>
    </source>
</evidence>
<reference evidence="1 2" key="1">
    <citation type="submission" date="2018-04" db="EMBL/GenBank/DDBJ databases">
        <title>Pararhodobacter oceanense sp. nov., isolated from marine intertidal sediment.</title>
        <authorList>
            <person name="Wang X.-L."/>
            <person name="Du Z.-J."/>
        </authorList>
    </citation>
    <scope>NUCLEOTIDE SEQUENCE [LARGE SCALE GENOMIC DNA]</scope>
    <source>
        <strain evidence="1 2">AM505</strain>
    </source>
</reference>
<keyword evidence="2" id="KW-1185">Reference proteome</keyword>
<dbReference type="RefSeq" id="WP_116559063.1">
    <property type="nucleotide sequence ID" value="NZ_QDKM01000006.1"/>
</dbReference>
<name>A0A2T8HRV4_9RHOB</name>
<dbReference type="EMBL" id="QDKM01000006">
    <property type="protein sequence ID" value="PVH28145.1"/>
    <property type="molecule type" value="Genomic_DNA"/>
</dbReference>
<proteinExistence type="predicted"/>
<protein>
    <recommendedName>
        <fullName evidence="3">Short-chain dehydrogenase</fullName>
    </recommendedName>
</protein>
<dbReference type="OrthoDB" id="7922774at2"/>
<comment type="caution">
    <text evidence="1">The sequence shown here is derived from an EMBL/GenBank/DDBJ whole genome shotgun (WGS) entry which is preliminary data.</text>
</comment>
<dbReference type="AlphaFoldDB" id="A0A2T8HRV4"/>
<gene>
    <name evidence="1" type="ORF">DDE20_13600</name>
</gene>
<organism evidence="1 2">
    <name type="scientific">Pararhodobacter oceanensis</name>
    <dbReference type="NCBI Taxonomy" id="2172121"/>
    <lineage>
        <taxon>Bacteria</taxon>
        <taxon>Pseudomonadati</taxon>
        <taxon>Pseudomonadota</taxon>
        <taxon>Alphaproteobacteria</taxon>
        <taxon>Rhodobacterales</taxon>
        <taxon>Paracoccaceae</taxon>
        <taxon>Pararhodobacter</taxon>
    </lineage>
</organism>
<accession>A0A2T8HRV4</accession>
<sequence>MTTGRAAPEAAADLGSVLVVGGTGMLRATTCAIAHRATALTLIARSPEALAADLSATCPTTPIALDLTAEGAVARIAQIKGGFDTAVIWLHDDAVSLSRPLEDLLRPSARLLRVMGSLAMDPAVRATRAPDPRQDITRQLVILGWHPDAAAPDGQRWLSHAEINAGVLAALNAPALEALIIGGSGG</sequence>
<evidence type="ECO:0000313" key="2">
    <source>
        <dbReference type="Proteomes" id="UP000245911"/>
    </source>
</evidence>
<dbReference type="Proteomes" id="UP000245911">
    <property type="component" value="Unassembled WGS sequence"/>
</dbReference>